<keyword evidence="2" id="KW-0489">Methyltransferase</keyword>
<protein>
    <submittedName>
        <fullName evidence="2">Class I SAM-dependent methyltransferase</fullName>
    </submittedName>
</protein>
<accession>A0A4Z0QH27</accession>
<dbReference type="InterPro" id="IPR052356">
    <property type="entry name" value="Thiol_S-MT"/>
</dbReference>
<dbReference type="InterPro" id="IPR041698">
    <property type="entry name" value="Methyltransf_25"/>
</dbReference>
<dbReference type="SUPFAM" id="SSF53335">
    <property type="entry name" value="S-adenosyl-L-methionine-dependent methyltransferases"/>
    <property type="match status" value="1"/>
</dbReference>
<dbReference type="OrthoDB" id="1524727at2"/>
<keyword evidence="3" id="KW-1185">Reference proteome</keyword>
<dbReference type="InterPro" id="IPR029063">
    <property type="entry name" value="SAM-dependent_MTases_sf"/>
</dbReference>
<dbReference type="AlphaFoldDB" id="A0A4Z0QH27"/>
<dbReference type="EMBL" id="SRMB01000001">
    <property type="protein sequence ID" value="TGE29330.1"/>
    <property type="molecule type" value="Genomic_DNA"/>
</dbReference>
<name>A0A4Z0QH27_9BACT</name>
<evidence type="ECO:0000259" key="1">
    <source>
        <dbReference type="Pfam" id="PF13649"/>
    </source>
</evidence>
<dbReference type="CDD" id="cd02440">
    <property type="entry name" value="AdoMet_MTases"/>
    <property type="match status" value="1"/>
</dbReference>
<sequence>MSTRLNNLRYYFFSFIYDLALQWFYRPLVRRLIETVNAQPGEQVLEIGVGTGITIPFYAGRKQVTGIDCSLPMLQLARKKAAQHPAVRIALEHAAAEDFSSAAARFGQVVFCNSLSVIDQPRQVLSTYYAGLPPGGSLYILNHFTAERGPLRQLDKLLTPVGRILGFQSFFPLQQLLTPDMQPGLSVVAGGYWRIVRITKPALADERN</sequence>
<dbReference type="GO" id="GO:0008168">
    <property type="term" value="F:methyltransferase activity"/>
    <property type="evidence" value="ECO:0007669"/>
    <property type="project" value="UniProtKB-KW"/>
</dbReference>
<organism evidence="2 3">
    <name type="scientific">Hymenobacter metallicola</name>
    <dbReference type="NCBI Taxonomy" id="2563114"/>
    <lineage>
        <taxon>Bacteria</taxon>
        <taxon>Pseudomonadati</taxon>
        <taxon>Bacteroidota</taxon>
        <taxon>Cytophagia</taxon>
        <taxon>Cytophagales</taxon>
        <taxon>Hymenobacteraceae</taxon>
        <taxon>Hymenobacter</taxon>
    </lineage>
</organism>
<evidence type="ECO:0000313" key="2">
    <source>
        <dbReference type="EMBL" id="TGE29330.1"/>
    </source>
</evidence>
<dbReference type="GO" id="GO:0032259">
    <property type="term" value="P:methylation"/>
    <property type="evidence" value="ECO:0007669"/>
    <property type="project" value="UniProtKB-KW"/>
</dbReference>
<dbReference type="RefSeq" id="WP_135393664.1">
    <property type="nucleotide sequence ID" value="NZ_SRMB01000001.1"/>
</dbReference>
<dbReference type="Gene3D" id="3.40.50.150">
    <property type="entry name" value="Vaccinia Virus protein VP39"/>
    <property type="match status" value="1"/>
</dbReference>
<dbReference type="PANTHER" id="PTHR45036:SF1">
    <property type="entry name" value="METHYLTRANSFERASE LIKE 7A"/>
    <property type="match status" value="1"/>
</dbReference>
<comment type="caution">
    <text evidence="2">The sequence shown here is derived from an EMBL/GenBank/DDBJ whole genome shotgun (WGS) entry which is preliminary data.</text>
</comment>
<dbReference type="Proteomes" id="UP000298471">
    <property type="component" value="Unassembled WGS sequence"/>
</dbReference>
<feature type="domain" description="Methyltransferase" evidence="1">
    <location>
        <begin position="44"/>
        <end position="136"/>
    </location>
</feature>
<reference evidence="2 3" key="1">
    <citation type="submission" date="2019-04" db="EMBL/GenBank/DDBJ databases">
        <authorList>
            <person name="Feng G."/>
            <person name="Zhang J."/>
            <person name="Zhu H."/>
        </authorList>
    </citation>
    <scope>NUCLEOTIDE SEQUENCE [LARGE SCALE GENOMIC DNA]</scope>
    <source>
        <strain evidence="2 3">9PBR-1</strain>
    </source>
</reference>
<dbReference type="PANTHER" id="PTHR45036">
    <property type="entry name" value="METHYLTRANSFERASE LIKE 7B"/>
    <property type="match status" value="1"/>
</dbReference>
<proteinExistence type="predicted"/>
<evidence type="ECO:0000313" key="3">
    <source>
        <dbReference type="Proteomes" id="UP000298471"/>
    </source>
</evidence>
<gene>
    <name evidence="2" type="ORF">E5K02_07710</name>
</gene>
<keyword evidence="2" id="KW-0808">Transferase</keyword>
<dbReference type="Pfam" id="PF13649">
    <property type="entry name" value="Methyltransf_25"/>
    <property type="match status" value="1"/>
</dbReference>